<protein>
    <submittedName>
        <fullName evidence="4">NAD-dependent aldehyde dehydrogenase</fullName>
    </submittedName>
</protein>
<evidence type="ECO:0000256" key="2">
    <source>
        <dbReference type="ARBA" id="ARBA00023002"/>
    </source>
</evidence>
<dbReference type="PANTHER" id="PTHR42804">
    <property type="entry name" value="ALDEHYDE DEHYDROGENASE"/>
    <property type="match status" value="1"/>
</dbReference>
<dbReference type="PANTHER" id="PTHR42804:SF1">
    <property type="entry name" value="ALDEHYDE DEHYDROGENASE-RELATED"/>
    <property type="match status" value="1"/>
</dbReference>
<evidence type="ECO:0000256" key="1">
    <source>
        <dbReference type="ARBA" id="ARBA00009986"/>
    </source>
</evidence>
<sequence length="519" mass="54824">MALKRSYGEFFIDGGWRPASSSATFPVISPSTGAEIGRVPAATAADIDAAVAAARRAFYETDWPTRPVAERADLCEALAAKLQQHRDEFAELLVDELGCPRTQADIYQAVAPTLHWNYNAVIGRQYPFTEVRTADLGPLAGGAAGGMVMPFQTQSLTVKEPAGVLAALVAYNFSLAGTAQKVAPAIVAGCTVVIKVPEPNPLAVFAMGELIQEVGFPPGVINIVAAGPEVSHHLVTHEGVDMVSFTGSRAVGEQIGAACGALVRPAVLELGGKASAIVLDDADLDDVIPTLVAVSVVPSSGQSCTSQSRFLVPRARHDEIVDRLVRAFGDLKVGDPHDPDTQIGPMITRAHQQRVLGFIERAVRDGATIAFGGGVPDGLDRGWYVQPTLMTGVTPEMEIAQEEVFGPVAVVIPYDTEDQAIEIANNTPYGLSGSVFTADVAHGFRLARRIHTGTFAVNSYTADFNAPFGGVKRSGIGREHGPAGLAEYLRPKTIAIDPSLELPREVVESADVVTHGVRP</sequence>
<dbReference type="Gene3D" id="3.40.309.10">
    <property type="entry name" value="Aldehyde Dehydrogenase, Chain A, domain 2"/>
    <property type="match status" value="1"/>
</dbReference>
<evidence type="ECO:0000259" key="3">
    <source>
        <dbReference type="Pfam" id="PF00171"/>
    </source>
</evidence>
<reference evidence="5" key="2">
    <citation type="submission" date="2016-02" db="EMBL/GenBank/DDBJ databases">
        <title>Draft genome sequence of five rapidly growing Mycobacterium species.</title>
        <authorList>
            <person name="Katahira K."/>
            <person name="Gotou Y."/>
            <person name="Iida K."/>
            <person name="Ogura Y."/>
            <person name="Hayashi T."/>
        </authorList>
    </citation>
    <scope>NUCLEOTIDE SEQUENCE [LARGE SCALE GENOMIC DNA]</scope>
    <source>
        <strain evidence="5">JCM6362</strain>
    </source>
</reference>
<dbReference type="InterPro" id="IPR016163">
    <property type="entry name" value="Ald_DH_C"/>
</dbReference>
<dbReference type="OrthoDB" id="6882680at2"/>
<dbReference type="Gene3D" id="3.40.605.10">
    <property type="entry name" value="Aldehyde Dehydrogenase, Chain A, domain 1"/>
    <property type="match status" value="1"/>
</dbReference>
<reference evidence="4 5" key="1">
    <citation type="journal article" date="2016" name="Genome Announc.">
        <title>Draft Genome Sequences of Five Rapidly Growing Mycobacterium Species, M. thermoresistibile, M. fortuitum subsp. acetamidolyticum, M. canariasense, M. brisbanense, and M. novocastrense.</title>
        <authorList>
            <person name="Katahira K."/>
            <person name="Ogura Y."/>
            <person name="Gotoh Y."/>
            <person name="Hayashi T."/>
        </authorList>
    </citation>
    <scope>NUCLEOTIDE SEQUENCE [LARGE SCALE GENOMIC DNA]</scope>
    <source>
        <strain evidence="4 5">JCM6362</strain>
    </source>
</reference>
<feature type="domain" description="Aldehyde dehydrogenase" evidence="3">
    <location>
        <begin position="16"/>
        <end position="494"/>
    </location>
</feature>
<accession>A0A100XG99</accession>
<dbReference type="GO" id="GO:0016620">
    <property type="term" value="F:oxidoreductase activity, acting on the aldehyde or oxo group of donors, NAD or NADP as acceptor"/>
    <property type="evidence" value="ECO:0007669"/>
    <property type="project" value="InterPro"/>
</dbReference>
<dbReference type="InterPro" id="IPR015590">
    <property type="entry name" value="Aldehyde_DH_dom"/>
</dbReference>
<dbReference type="EMBL" id="BCTB01000020">
    <property type="protein sequence ID" value="GAT15838.1"/>
    <property type="molecule type" value="Genomic_DNA"/>
</dbReference>
<comment type="caution">
    <text evidence="4">The sequence shown here is derived from an EMBL/GenBank/DDBJ whole genome shotgun (WGS) entry which is preliminary data.</text>
</comment>
<evidence type="ECO:0000313" key="4">
    <source>
        <dbReference type="EMBL" id="GAT15838.1"/>
    </source>
</evidence>
<dbReference type="Proteomes" id="UP000069654">
    <property type="component" value="Unassembled WGS sequence"/>
</dbReference>
<dbReference type="OMA" id="CANHFLA"/>
<dbReference type="Pfam" id="PF00171">
    <property type="entry name" value="Aldedh"/>
    <property type="match status" value="1"/>
</dbReference>
<gene>
    <name evidence="4" type="ORF">RMCT_2808</name>
</gene>
<dbReference type="RefSeq" id="WP_003924968.1">
    <property type="nucleotide sequence ID" value="NZ_BCTB01000020.1"/>
</dbReference>
<name>A0A100XG99_MYCTH</name>
<dbReference type="InterPro" id="IPR016161">
    <property type="entry name" value="Ald_DH/histidinol_DH"/>
</dbReference>
<dbReference type="InterPro" id="IPR016162">
    <property type="entry name" value="Ald_DH_N"/>
</dbReference>
<dbReference type="FunFam" id="3.40.605.10:FF:000007">
    <property type="entry name" value="NAD/NADP-dependent betaine aldehyde dehydrogenase"/>
    <property type="match status" value="1"/>
</dbReference>
<evidence type="ECO:0000313" key="5">
    <source>
        <dbReference type="Proteomes" id="UP000069654"/>
    </source>
</evidence>
<comment type="similarity">
    <text evidence="1">Belongs to the aldehyde dehydrogenase family.</text>
</comment>
<keyword evidence="2" id="KW-0560">Oxidoreductase</keyword>
<dbReference type="AlphaFoldDB" id="A0A100XG99"/>
<dbReference type="FunFam" id="3.40.309.10:FF:000009">
    <property type="entry name" value="Aldehyde dehydrogenase A"/>
    <property type="match status" value="1"/>
</dbReference>
<dbReference type="STRING" id="1797.RMCT_2808"/>
<organism evidence="4 5">
    <name type="scientific">Mycolicibacterium thermoresistibile</name>
    <name type="common">Mycobacterium thermoresistibile</name>
    <dbReference type="NCBI Taxonomy" id="1797"/>
    <lineage>
        <taxon>Bacteria</taxon>
        <taxon>Bacillati</taxon>
        <taxon>Actinomycetota</taxon>
        <taxon>Actinomycetes</taxon>
        <taxon>Mycobacteriales</taxon>
        <taxon>Mycobacteriaceae</taxon>
        <taxon>Mycolicibacterium</taxon>
    </lineage>
</organism>
<proteinExistence type="inferred from homology"/>
<dbReference type="SUPFAM" id="SSF53720">
    <property type="entry name" value="ALDH-like"/>
    <property type="match status" value="1"/>
</dbReference>